<dbReference type="Proteomes" id="UP001190926">
    <property type="component" value="Unassembled WGS sequence"/>
</dbReference>
<dbReference type="GO" id="GO:0046983">
    <property type="term" value="F:protein dimerization activity"/>
    <property type="evidence" value="ECO:0007669"/>
    <property type="project" value="InterPro"/>
</dbReference>
<keyword evidence="2" id="KW-0805">Transcription regulation</keyword>
<keyword evidence="5" id="KW-0539">Nucleus</keyword>
<dbReference type="Pfam" id="PF00010">
    <property type="entry name" value="HLH"/>
    <property type="match status" value="1"/>
</dbReference>
<name>A0AAD4JFP8_PERFH</name>
<proteinExistence type="predicted"/>
<dbReference type="GO" id="GO:0003700">
    <property type="term" value="F:DNA-binding transcription factor activity"/>
    <property type="evidence" value="ECO:0007669"/>
    <property type="project" value="InterPro"/>
</dbReference>
<dbReference type="PANTHER" id="PTHR45844:SF19">
    <property type="entry name" value="TRANSCRIPTION FACTOR BHLH106-RELATED"/>
    <property type="match status" value="1"/>
</dbReference>
<evidence type="ECO:0000313" key="7">
    <source>
        <dbReference type="EMBL" id="KAH6832566.1"/>
    </source>
</evidence>
<gene>
    <name evidence="7" type="ORF">C2S53_008865</name>
</gene>
<dbReference type="Gene3D" id="4.10.280.10">
    <property type="entry name" value="Helix-loop-helix DNA-binding domain"/>
    <property type="match status" value="1"/>
</dbReference>
<evidence type="ECO:0000313" key="8">
    <source>
        <dbReference type="Proteomes" id="UP001190926"/>
    </source>
</evidence>
<accession>A0AAD4JFP8</accession>
<dbReference type="SMART" id="SM00353">
    <property type="entry name" value="HLH"/>
    <property type="match status" value="1"/>
</dbReference>
<dbReference type="PANTHER" id="PTHR45844">
    <property type="entry name" value="TRANSCRIPTION FACTOR BHLH30"/>
    <property type="match status" value="1"/>
</dbReference>
<keyword evidence="8" id="KW-1185">Reference proteome</keyword>
<comment type="caution">
    <text evidence="7">The sequence shown here is derived from an EMBL/GenBank/DDBJ whole genome shotgun (WGS) entry which is preliminary data.</text>
</comment>
<dbReference type="PROSITE" id="PS50888">
    <property type="entry name" value="BHLH"/>
    <property type="match status" value="1"/>
</dbReference>
<dbReference type="InterPro" id="IPR045847">
    <property type="entry name" value="AIG1-like"/>
</dbReference>
<evidence type="ECO:0000259" key="6">
    <source>
        <dbReference type="PROSITE" id="PS50888"/>
    </source>
</evidence>
<feature type="domain" description="BHLH" evidence="6">
    <location>
        <begin position="52"/>
        <end position="101"/>
    </location>
</feature>
<evidence type="ECO:0000256" key="4">
    <source>
        <dbReference type="ARBA" id="ARBA00023163"/>
    </source>
</evidence>
<organism evidence="7 8">
    <name type="scientific">Perilla frutescens var. hirtella</name>
    <name type="common">Perilla citriodora</name>
    <name type="synonym">Perilla setoyensis</name>
    <dbReference type="NCBI Taxonomy" id="608512"/>
    <lineage>
        <taxon>Eukaryota</taxon>
        <taxon>Viridiplantae</taxon>
        <taxon>Streptophyta</taxon>
        <taxon>Embryophyta</taxon>
        <taxon>Tracheophyta</taxon>
        <taxon>Spermatophyta</taxon>
        <taxon>Magnoliopsida</taxon>
        <taxon>eudicotyledons</taxon>
        <taxon>Gunneridae</taxon>
        <taxon>Pentapetalae</taxon>
        <taxon>asterids</taxon>
        <taxon>lamiids</taxon>
        <taxon>Lamiales</taxon>
        <taxon>Lamiaceae</taxon>
        <taxon>Nepetoideae</taxon>
        <taxon>Elsholtzieae</taxon>
        <taxon>Perilla</taxon>
    </lineage>
</organism>
<evidence type="ECO:0000256" key="3">
    <source>
        <dbReference type="ARBA" id="ARBA00023125"/>
    </source>
</evidence>
<dbReference type="AlphaFoldDB" id="A0AAD4JFP8"/>
<dbReference type="GO" id="GO:0005634">
    <property type="term" value="C:nucleus"/>
    <property type="evidence" value="ECO:0007669"/>
    <property type="project" value="UniProtKB-SubCell"/>
</dbReference>
<evidence type="ECO:0000256" key="1">
    <source>
        <dbReference type="ARBA" id="ARBA00004123"/>
    </source>
</evidence>
<comment type="subcellular location">
    <subcellularLocation>
        <location evidence="1">Nucleus</location>
    </subcellularLocation>
</comment>
<dbReference type="EMBL" id="SDAM02000068">
    <property type="protein sequence ID" value="KAH6832566.1"/>
    <property type="molecule type" value="Genomic_DNA"/>
</dbReference>
<dbReference type="GO" id="GO:0003677">
    <property type="term" value="F:DNA binding"/>
    <property type="evidence" value="ECO:0007669"/>
    <property type="project" value="UniProtKB-KW"/>
</dbReference>
<dbReference type="SUPFAM" id="SSF47459">
    <property type="entry name" value="HLH, helix-loop-helix DNA-binding domain"/>
    <property type="match status" value="1"/>
</dbReference>
<keyword evidence="4" id="KW-0804">Transcription</keyword>
<evidence type="ECO:0000256" key="2">
    <source>
        <dbReference type="ARBA" id="ARBA00023015"/>
    </source>
</evidence>
<sequence length="227" mass="26107">MQPEFSYMEHILARNGFNYGFPATERLCSSSFYPMEETLEFGEKLHESRSVAASENHKEAERRRRERINGHLDSLRTLLLCNSKTDKASLLAMVVERVRELKQQTSEIMQRDQAFPSEADEIAVLQNDDFVDGKCVVKASLCCEDRVDLIPELIEILKPLSLSPLRAEMVTLGGRIRNVMIFAGDKDRTVESASLLREGLKSLILRSNYVGRERSKRTRMFDHRIIR</sequence>
<dbReference type="InterPro" id="IPR011598">
    <property type="entry name" value="bHLH_dom"/>
</dbReference>
<evidence type="ECO:0000256" key="5">
    <source>
        <dbReference type="ARBA" id="ARBA00023242"/>
    </source>
</evidence>
<keyword evidence="3 7" id="KW-0238">DNA-binding</keyword>
<protein>
    <submittedName>
        <fullName evidence="7">Basic helix-loop-helix DNA-binding superfamily protein</fullName>
    </submittedName>
</protein>
<reference evidence="7 8" key="1">
    <citation type="journal article" date="2021" name="Nat. Commun.">
        <title>Incipient diploidization of the medicinal plant Perilla within 10,000 years.</title>
        <authorList>
            <person name="Zhang Y."/>
            <person name="Shen Q."/>
            <person name="Leng L."/>
            <person name="Zhang D."/>
            <person name="Chen S."/>
            <person name="Shi Y."/>
            <person name="Ning Z."/>
            <person name="Chen S."/>
        </authorList>
    </citation>
    <scope>NUCLEOTIDE SEQUENCE [LARGE SCALE GENOMIC DNA]</scope>
    <source>
        <strain evidence="8">cv. PC099</strain>
    </source>
</reference>
<dbReference type="InterPro" id="IPR036638">
    <property type="entry name" value="HLH_DNA-bd_sf"/>
</dbReference>